<gene>
    <name evidence="1" type="ORF">HPB50_009548</name>
</gene>
<sequence length="588" mass="65191">MILILFTLVTAGSSQVIRAHWKSLLGGAPAITFFANASLVPDEESSCGLVLASKVSTLKKTLEHLRVRHLYGRLAYLLSMSPDSGVDFTFQCMNGAAGVAAQERNLTGYGNHWLMASSSPGSKEIILPGFDGEQVALQLPMPSSLHNTCTERREKDARMALYSLRSFGNGSTCWDPVADATTQLFKPYPSRLSNRTLRVVSLGVADVAVGDLSRTTARDALVDFTTLILDDAVTFVYYRGTSQPGLWTVLKPFPASVWALTFSAMLLMVTLLFAFNVARGALRTLDGTTTCSRRVLTVAKSVIHSYLTQDKSSEEGPRPLLGCWYVVFLVLTTVYCGRLTAFYVATLEQPVSSLAELVARRPHAIVLVKNGSLPFEVVKQPTYESLWRRRLVRVVNARTPVDDLLLMVAQHKAAGWMAEAAFGGARIREARLAGLSVASTSMAVSRWCIGLSKGSPFLPLFNRKILQLWSHGLIEHYRKTYFHADPIPAPDPTRPLTLENCKASFWMWFLGLMVACAACILERTLAGRPTAQKRLPDVAPCRQRRRIAPKPHRHYNYTVHIRHHYHVSLQPPQTKIVRRSTGLACRKH</sequence>
<comment type="caution">
    <text evidence="1">The sequence shown here is derived from an EMBL/GenBank/DDBJ whole genome shotgun (WGS) entry which is preliminary data.</text>
</comment>
<organism evidence="1 2">
    <name type="scientific">Hyalomma asiaticum</name>
    <name type="common">Tick</name>
    <dbReference type="NCBI Taxonomy" id="266040"/>
    <lineage>
        <taxon>Eukaryota</taxon>
        <taxon>Metazoa</taxon>
        <taxon>Ecdysozoa</taxon>
        <taxon>Arthropoda</taxon>
        <taxon>Chelicerata</taxon>
        <taxon>Arachnida</taxon>
        <taxon>Acari</taxon>
        <taxon>Parasitiformes</taxon>
        <taxon>Ixodida</taxon>
        <taxon>Ixodoidea</taxon>
        <taxon>Ixodidae</taxon>
        <taxon>Hyalomminae</taxon>
        <taxon>Hyalomma</taxon>
    </lineage>
</organism>
<evidence type="ECO:0000313" key="1">
    <source>
        <dbReference type="EMBL" id="KAH6942723.1"/>
    </source>
</evidence>
<keyword evidence="2" id="KW-1185">Reference proteome</keyword>
<dbReference type="Proteomes" id="UP000821845">
    <property type="component" value="Chromosome 10"/>
</dbReference>
<evidence type="ECO:0000313" key="2">
    <source>
        <dbReference type="Proteomes" id="UP000821845"/>
    </source>
</evidence>
<proteinExistence type="predicted"/>
<name>A0ACB7T9A9_HYAAI</name>
<accession>A0ACB7T9A9</accession>
<dbReference type="EMBL" id="CM023490">
    <property type="protein sequence ID" value="KAH6942723.1"/>
    <property type="molecule type" value="Genomic_DNA"/>
</dbReference>
<protein>
    <submittedName>
        <fullName evidence="1">Uncharacterized protein</fullName>
    </submittedName>
</protein>
<reference evidence="1" key="1">
    <citation type="submission" date="2020-05" db="EMBL/GenBank/DDBJ databases">
        <title>Large-scale comparative analyses of tick genomes elucidate their genetic diversity and vector capacities.</title>
        <authorList>
            <person name="Jia N."/>
            <person name="Wang J."/>
            <person name="Shi W."/>
            <person name="Du L."/>
            <person name="Sun Y."/>
            <person name="Zhan W."/>
            <person name="Jiang J."/>
            <person name="Wang Q."/>
            <person name="Zhang B."/>
            <person name="Ji P."/>
            <person name="Sakyi L.B."/>
            <person name="Cui X."/>
            <person name="Yuan T."/>
            <person name="Jiang B."/>
            <person name="Yang W."/>
            <person name="Lam T.T.-Y."/>
            <person name="Chang Q."/>
            <person name="Ding S."/>
            <person name="Wang X."/>
            <person name="Zhu J."/>
            <person name="Ruan X."/>
            <person name="Zhao L."/>
            <person name="Wei J."/>
            <person name="Que T."/>
            <person name="Du C."/>
            <person name="Cheng J."/>
            <person name="Dai P."/>
            <person name="Han X."/>
            <person name="Huang E."/>
            <person name="Gao Y."/>
            <person name="Liu J."/>
            <person name="Shao H."/>
            <person name="Ye R."/>
            <person name="Li L."/>
            <person name="Wei W."/>
            <person name="Wang X."/>
            <person name="Wang C."/>
            <person name="Yang T."/>
            <person name="Huo Q."/>
            <person name="Li W."/>
            <person name="Guo W."/>
            <person name="Chen H."/>
            <person name="Zhou L."/>
            <person name="Ni X."/>
            <person name="Tian J."/>
            <person name="Zhou Y."/>
            <person name="Sheng Y."/>
            <person name="Liu T."/>
            <person name="Pan Y."/>
            <person name="Xia L."/>
            <person name="Li J."/>
            <person name="Zhao F."/>
            <person name="Cao W."/>
        </authorList>
    </citation>
    <scope>NUCLEOTIDE SEQUENCE</scope>
    <source>
        <strain evidence="1">Hyas-2018</strain>
    </source>
</reference>